<sequence length="73" mass="8097">VTFADDQEVSGYEDALAVDEDFLTGDLLPIKIHVYPTAFLRNIHIELSVLILTSLLLCAFASLLYQVVWGEGN</sequence>
<dbReference type="Proteomes" id="UP000028838">
    <property type="component" value="Unassembled WGS sequence"/>
</dbReference>
<gene>
    <name evidence="2" type="ORF">TGFOU_305470C</name>
</gene>
<evidence type="ECO:0000256" key="1">
    <source>
        <dbReference type="SAM" id="Phobius"/>
    </source>
</evidence>
<evidence type="ECO:0000313" key="2">
    <source>
        <dbReference type="EMBL" id="KFG45228.1"/>
    </source>
</evidence>
<feature type="transmembrane region" description="Helical" evidence="1">
    <location>
        <begin position="47"/>
        <end position="68"/>
    </location>
</feature>
<evidence type="ECO:0000313" key="3">
    <source>
        <dbReference type="Proteomes" id="UP000028838"/>
    </source>
</evidence>
<dbReference type="VEuPathDB" id="ToxoDB:TGFOU_305470C"/>
<keyword evidence="1" id="KW-0472">Membrane</keyword>
<proteinExistence type="predicted"/>
<accession>A0A086KLG0</accession>
<keyword evidence="1 2" id="KW-0812">Transmembrane</keyword>
<protein>
    <submittedName>
        <fullName evidence="2">Putative transmembrane protein</fullName>
    </submittedName>
</protein>
<feature type="non-terminal residue" evidence="2">
    <location>
        <position position="1"/>
    </location>
</feature>
<reference evidence="2 3" key="1">
    <citation type="submission" date="2014-07" db="EMBL/GenBank/DDBJ databases">
        <authorList>
            <person name="Sibley D."/>
            <person name="Venepally P."/>
            <person name="Karamycheva S."/>
            <person name="Hadjithomas M."/>
            <person name="Khan A."/>
            <person name="Brunk B."/>
            <person name="Roos D."/>
            <person name="Caler E."/>
            <person name="Lorenzi H."/>
        </authorList>
    </citation>
    <scope>NUCLEOTIDE SEQUENCE [LARGE SCALE GENOMIC DNA]</scope>
    <source>
        <strain evidence="2 3">FOU</strain>
    </source>
</reference>
<name>A0A086KLG0_TOXGO</name>
<keyword evidence="1" id="KW-1133">Transmembrane helix</keyword>
<dbReference type="AlphaFoldDB" id="A0A086KLG0"/>
<organism evidence="2 3">
    <name type="scientific">Toxoplasma gondii FOU</name>
    <dbReference type="NCBI Taxonomy" id="943167"/>
    <lineage>
        <taxon>Eukaryota</taxon>
        <taxon>Sar</taxon>
        <taxon>Alveolata</taxon>
        <taxon>Apicomplexa</taxon>
        <taxon>Conoidasida</taxon>
        <taxon>Coccidia</taxon>
        <taxon>Eucoccidiorida</taxon>
        <taxon>Eimeriorina</taxon>
        <taxon>Sarcocystidae</taxon>
        <taxon>Toxoplasma</taxon>
    </lineage>
</organism>
<dbReference type="EMBL" id="AEYH02001926">
    <property type="protein sequence ID" value="KFG45228.1"/>
    <property type="molecule type" value="Genomic_DNA"/>
</dbReference>
<comment type="caution">
    <text evidence="2">The sequence shown here is derived from an EMBL/GenBank/DDBJ whole genome shotgun (WGS) entry which is preliminary data.</text>
</comment>